<dbReference type="Pfam" id="PF25597">
    <property type="entry name" value="SH3_retrovirus"/>
    <property type="match status" value="1"/>
</dbReference>
<feature type="domain" description="Integrase catalytic" evidence="11">
    <location>
        <begin position="1"/>
        <end position="135"/>
    </location>
</feature>
<dbReference type="GO" id="GO:0004190">
    <property type="term" value="F:aspartic-type endopeptidase activity"/>
    <property type="evidence" value="ECO:0007669"/>
    <property type="project" value="InterPro"/>
</dbReference>
<evidence type="ECO:0000256" key="2">
    <source>
        <dbReference type="ARBA" id="ARBA00022679"/>
    </source>
</evidence>
<dbReference type="SUPFAM" id="SSF53098">
    <property type="entry name" value="Ribonuclease H-like"/>
    <property type="match status" value="1"/>
</dbReference>
<feature type="region of interest" description="Disordered" evidence="9">
    <location>
        <begin position="322"/>
        <end position="349"/>
    </location>
</feature>
<keyword evidence="7 12" id="KW-0695">RNA-directed DNA polymerase</keyword>
<evidence type="ECO:0000256" key="7">
    <source>
        <dbReference type="ARBA" id="ARBA00022918"/>
    </source>
</evidence>
<dbReference type="EC" id="2.7.7.49" evidence="1"/>
<evidence type="ECO:0000256" key="5">
    <source>
        <dbReference type="ARBA" id="ARBA00022759"/>
    </source>
</evidence>
<dbReference type="InterPro" id="IPR043128">
    <property type="entry name" value="Rev_trsase/Diguanyl_cyclase"/>
</dbReference>
<keyword evidence="8" id="KW-0479">Metal-binding</keyword>
<evidence type="ECO:0000259" key="11">
    <source>
        <dbReference type="PROSITE" id="PS50994"/>
    </source>
</evidence>
<comment type="caution">
    <text evidence="12">The sequence shown here is derived from an EMBL/GenBank/DDBJ whole genome shotgun (WGS) entry which is preliminary data.</text>
</comment>
<evidence type="ECO:0000259" key="10">
    <source>
        <dbReference type="PROSITE" id="PS50158"/>
    </source>
</evidence>
<dbReference type="GO" id="GO:0006508">
    <property type="term" value="P:proteolysis"/>
    <property type="evidence" value="ECO:0007669"/>
    <property type="project" value="InterPro"/>
</dbReference>
<evidence type="ECO:0000256" key="8">
    <source>
        <dbReference type="PROSITE-ProRule" id="PRU00047"/>
    </source>
</evidence>
<dbReference type="GO" id="GO:0003964">
    <property type="term" value="F:RNA-directed DNA polymerase activity"/>
    <property type="evidence" value="ECO:0007669"/>
    <property type="project" value="UniProtKB-KW"/>
</dbReference>
<dbReference type="AlphaFoldDB" id="A0A699GZN6"/>
<dbReference type="SUPFAM" id="SSF50630">
    <property type="entry name" value="Acid proteases"/>
    <property type="match status" value="1"/>
</dbReference>
<keyword evidence="8" id="KW-0863">Zinc-finger</keyword>
<dbReference type="InterPro" id="IPR043502">
    <property type="entry name" value="DNA/RNA_pol_sf"/>
</dbReference>
<dbReference type="GO" id="GO:0003676">
    <property type="term" value="F:nucleic acid binding"/>
    <property type="evidence" value="ECO:0007669"/>
    <property type="project" value="InterPro"/>
</dbReference>
<dbReference type="Pfam" id="PF08284">
    <property type="entry name" value="RVP_2"/>
    <property type="match status" value="1"/>
</dbReference>
<keyword evidence="4" id="KW-0540">Nuclease</keyword>
<evidence type="ECO:0000313" key="12">
    <source>
        <dbReference type="EMBL" id="GEW51393.1"/>
    </source>
</evidence>
<accession>A0A699GZN6</accession>
<dbReference type="Gene3D" id="3.30.70.270">
    <property type="match status" value="1"/>
</dbReference>
<dbReference type="Gene3D" id="2.40.70.10">
    <property type="entry name" value="Acid Proteases"/>
    <property type="match status" value="1"/>
</dbReference>
<proteinExistence type="predicted"/>
<dbReference type="GO" id="GO:0008270">
    <property type="term" value="F:zinc ion binding"/>
    <property type="evidence" value="ECO:0007669"/>
    <property type="project" value="UniProtKB-KW"/>
</dbReference>
<sequence length="1182" mass="134269">MRVESVNGKKYILVIVDDYSRFTWVRLKVPVRRIRTDNETEFVNQTLRDYYEEVGISHETSVARSPRQNGVIIRRNRTLIEAARTIKPPDLSFFYVFGALCYPTNDSEHLGKLQLKADIGIFIGYAPTKKAFRIYNRRTRRIVETIHVDFDELTAMASEHRTSGPALNEMTPGTISSGLVPITSPSTSYVPPSRNDWDLLFQPMFDELLNPPPKCRAEVEEDDWPRARFLGGKISPGRKKSWELSNSDNIGDEGKIVGGAIGDFGGIGKKGMRKGRGLRDREEHHLPDGHHDVVGGKHHPYDLPIVEPNQHDDVPVIPEPILVDEDEDPKEEEFEKDEEPQEEEDDMEVDIEEDDIEPELIYPMKRWILLTLRRLLPSQSLRIRLCGRETAHALVEKKGKEKDEYYGKLILNLDNEVQFSVEEGTATMENLVKKLGNDKEKAECKKLKKELEKARGFMYEERPNEAIDVPVEDEKSPSSEPQVSRLDAIGCNDLYYFMRQCNYVLTLLIMPPISSPLTQAAVRRNIKESVDAAIAAERARHANAGNDARGSGPVRGQDAALGVRECTFAGSMKCNPTVLHGIEGAVELQRWFKETESVFGISECTECTEGKKMKFADATLQGPALTWWNSKIATMEYQKKGNARAMTTAPNEGNVSSGSLPVCGRCFTRHVGSCTIKCHKCGKQGYTRNRCPKKVKQEEMREVRGRDYAIKDAEPQGPNVVTGTFLLNNRYASVLFDSGSDRSFVDTRFSYMLDIDPVKIDASYEVELADGRVVSTNTVLKGCTLNLVNHLFEIDLMPIELGTFDVIIGMDWLVKHDAVIVCGEKVVCIPYENKTLTIKSDKGMSRLKVISFIKARKYIERGCHLFLAHVTEKKPKEKRLEDVPVICDFLEAFHDDLLGLPPSRQIEVIKNWAAPTMPTEVRQFLGLACYYRRFIRALPEGTEDFVVYCDASLKGYGAVLMQREKVIAYASRKLKVHEENYITHDLELGAVVFFSKPNVVADALSRKERIKPLRVRVLRMTVHNDLPKQILEAPREALKKKYVKAENLGRLIKRIFKLRPDGTRCFGNHSEVGDSQLTGPELIRETTEKIIPIKNRLLTGRSRQKSYADRRTKLLEFEVGDMVMLKVSPWKGAKCLVEGDIVVMMEEFQVDDKLHMIEEAMEIVDREVKRLKQSRMPIIEVR</sequence>
<keyword evidence="3" id="KW-0548">Nucleotidyltransferase</keyword>
<feature type="domain" description="CCHC-type" evidence="10">
    <location>
        <begin position="677"/>
        <end position="693"/>
    </location>
</feature>
<keyword evidence="5" id="KW-0255">Endonuclease</keyword>
<dbReference type="EMBL" id="BKCJ010061592">
    <property type="protein sequence ID" value="GEW51393.1"/>
    <property type="molecule type" value="Genomic_DNA"/>
</dbReference>
<organism evidence="12">
    <name type="scientific">Tanacetum cinerariifolium</name>
    <name type="common">Dalmatian daisy</name>
    <name type="synonym">Chrysanthemum cinerariifolium</name>
    <dbReference type="NCBI Taxonomy" id="118510"/>
    <lineage>
        <taxon>Eukaryota</taxon>
        <taxon>Viridiplantae</taxon>
        <taxon>Streptophyta</taxon>
        <taxon>Embryophyta</taxon>
        <taxon>Tracheophyta</taxon>
        <taxon>Spermatophyta</taxon>
        <taxon>Magnoliopsida</taxon>
        <taxon>eudicotyledons</taxon>
        <taxon>Gunneridae</taxon>
        <taxon>Pentapetalae</taxon>
        <taxon>asterids</taxon>
        <taxon>campanulids</taxon>
        <taxon>Asterales</taxon>
        <taxon>Asteraceae</taxon>
        <taxon>Asteroideae</taxon>
        <taxon>Anthemideae</taxon>
        <taxon>Anthemidinae</taxon>
        <taxon>Tanacetum</taxon>
    </lineage>
</organism>
<gene>
    <name evidence="12" type="ORF">Tci_223369</name>
</gene>
<evidence type="ECO:0000256" key="6">
    <source>
        <dbReference type="ARBA" id="ARBA00022801"/>
    </source>
</evidence>
<dbReference type="Pfam" id="PF17917">
    <property type="entry name" value="RT_RNaseH"/>
    <property type="match status" value="1"/>
</dbReference>
<dbReference type="InterPro" id="IPR041373">
    <property type="entry name" value="RT_RNaseH"/>
</dbReference>
<keyword evidence="6" id="KW-0378">Hydrolase</keyword>
<dbReference type="GO" id="GO:0004519">
    <property type="term" value="F:endonuclease activity"/>
    <property type="evidence" value="ECO:0007669"/>
    <property type="project" value="UniProtKB-KW"/>
</dbReference>
<dbReference type="PROSITE" id="PS00141">
    <property type="entry name" value="ASP_PROTEASE"/>
    <property type="match status" value="1"/>
</dbReference>
<protein>
    <recommendedName>
        <fullName evidence="1">RNA-directed DNA polymerase</fullName>
        <ecNumber evidence="1">2.7.7.49</ecNumber>
    </recommendedName>
</protein>
<name>A0A699GZN6_TANCI</name>
<evidence type="ECO:0000256" key="1">
    <source>
        <dbReference type="ARBA" id="ARBA00012493"/>
    </source>
</evidence>
<dbReference type="InterPro" id="IPR001878">
    <property type="entry name" value="Znf_CCHC"/>
</dbReference>
<keyword evidence="2" id="KW-0808">Transferase</keyword>
<dbReference type="PROSITE" id="PS50158">
    <property type="entry name" value="ZF_CCHC"/>
    <property type="match status" value="1"/>
</dbReference>
<dbReference type="InterPro" id="IPR001584">
    <property type="entry name" value="Integrase_cat-core"/>
</dbReference>
<dbReference type="InterPro" id="IPR012337">
    <property type="entry name" value="RNaseH-like_sf"/>
</dbReference>
<keyword evidence="8" id="KW-0862">Zinc</keyword>
<evidence type="ECO:0000256" key="9">
    <source>
        <dbReference type="SAM" id="MobiDB-lite"/>
    </source>
</evidence>
<evidence type="ECO:0000256" key="4">
    <source>
        <dbReference type="ARBA" id="ARBA00022722"/>
    </source>
</evidence>
<dbReference type="CDD" id="cd00303">
    <property type="entry name" value="retropepsin_like"/>
    <property type="match status" value="1"/>
</dbReference>
<dbReference type="PANTHER" id="PTHR34072:SF52">
    <property type="entry name" value="RIBONUCLEASE H"/>
    <property type="match status" value="1"/>
</dbReference>
<dbReference type="Gene3D" id="3.30.420.10">
    <property type="entry name" value="Ribonuclease H-like superfamily/Ribonuclease H"/>
    <property type="match status" value="1"/>
</dbReference>
<dbReference type="InterPro" id="IPR057670">
    <property type="entry name" value="SH3_retrovirus"/>
</dbReference>
<dbReference type="SUPFAM" id="SSF56672">
    <property type="entry name" value="DNA/RNA polymerases"/>
    <property type="match status" value="1"/>
</dbReference>
<dbReference type="InterPro" id="IPR001969">
    <property type="entry name" value="Aspartic_peptidase_AS"/>
</dbReference>
<reference evidence="12" key="1">
    <citation type="journal article" date="2019" name="Sci. Rep.">
        <title>Draft genome of Tanacetum cinerariifolium, the natural source of mosquito coil.</title>
        <authorList>
            <person name="Yamashiro T."/>
            <person name="Shiraishi A."/>
            <person name="Satake H."/>
            <person name="Nakayama K."/>
        </authorList>
    </citation>
    <scope>NUCLEOTIDE SEQUENCE</scope>
</reference>
<evidence type="ECO:0000256" key="3">
    <source>
        <dbReference type="ARBA" id="ARBA00022695"/>
    </source>
</evidence>
<dbReference type="PANTHER" id="PTHR34072">
    <property type="entry name" value="ENZYMATIC POLYPROTEIN-RELATED"/>
    <property type="match status" value="1"/>
</dbReference>
<dbReference type="GO" id="GO:0015074">
    <property type="term" value="P:DNA integration"/>
    <property type="evidence" value="ECO:0007669"/>
    <property type="project" value="InterPro"/>
</dbReference>
<dbReference type="InterPro" id="IPR036397">
    <property type="entry name" value="RNaseH_sf"/>
</dbReference>
<dbReference type="InterPro" id="IPR021109">
    <property type="entry name" value="Peptidase_aspartic_dom_sf"/>
</dbReference>
<dbReference type="PROSITE" id="PS50994">
    <property type="entry name" value="INTEGRASE"/>
    <property type="match status" value="1"/>
</dbReference>